<dbReference type="SMART" id="SM00382">
    <property type="entry name" value="AAA"/>
    <property type="match status" value="1"/>
</dbReference>
<dbReference type="InterPro" id="IPR003959">
    <property type="entry name" value="ATPase_AAA_core"/>
</dbReference>
<dbReference type="InterPro" id="IPR052381">
    <property type="entry name" value="AAA_domain_protein"/>
</dbReference>
<dbReference type="Pfam" id="PF00004">
    <property type="entry name" value="AAA"/>
    <property type="match status" value="1"/>
</dbReference>
<comment type="caution">
    <text evidence="6">The sequence shown here is derived from an EMBL/GenBank/DDBJ whole genome shotgun (WGS) entry which is preliminary data.</text>
</comment>
<protein>
    <recommendedName>
        <fullName evidence="4">Uncharacterized AAA domain-containing protein ycf46</fullName>
    </recommendedName>
</protein>
<dbReference type="GO" id="GO:0016887">
    <property type="term" value="F:ATP hydrolysis activity"/>
    <property type="evidence" value="ECO:0007669"/>
    <property type="project" value="InterPro"/>
</dbReference>
<evidence type="ECO:0000256" key="3">
    <source>
        <dbReference type="ARBA" id="ARBA00038088"/>
    </source>
</evidence>
<gene>
    <name evidence="6" type="ORF">EDC38_1507</name>
</gene>
<evidence type="ECO:0000256" key="4">
    <source>
        <dbReference type="ARBA" id="ARBA00040480"/>
    </source>
</evidence>
<reference evidence="6 7" key="1">
    <citation type="submission" date="2018-11" db="EMBL/GenBank/DDBJ databases">
        <title>Genomic Encyclopedia of Type Strains, Phase IV (KMG-IV): sequencing the most valuable type-strain genomes for metagenomic binning, comparative biology and taxonomic classification.</title>
        <authorList>
            <person name="Goeker M."/>
        </authorList>
    </citation>
    <scope>NUCLEOTIDE SEQUENCE [LARGE SCALE GENOMIC DNA]</scope>
    <source>
        <strain evidence="6 7">DSM 16974</strain>
    </source>
</reference>
<keyword evidence="1" id="KW-0547">Nucleotide-binding</keyword>
<dbReference type="PANTHER" id="PTHR42960">
    <property type="entry name" value="YCF46 PROTEIN"/>
    <property type="match status" value="1"/>
</dbReference>
<evidence type="ECO:0000259" key="5">
    <source>
        <dbReference type="SMART" id="SM00382"/>
    </source>
</evidence>
<dbReference type="AlphaFoldDB" id="A0A3N1NYK7"/>
<evidence type="ECO:0000256" key="2">
    <source>
        <dbReference type="ARBA" id="ARBA00022840"/>
    </source>
</evidence>
<sequence length="491" mass="55070">MQDAHDLSLMLDSKVPLVVIETHEENKAINLLQRVARDKARPLYRWSVTDGLTTMGFGPQLVPKGREHQEPAEVLEHIKAQDTPGIYLLCDLHPYLNDQPHTVRLLKDIALKHEQTPHAIVLLSHRLTLPPEISRYSASFQLSLPTDERILAIIREEARHYAEQNGQKRIKTDNNTLRRLMANLQGLSASDVRRLVRVAIWQDGAITEEDLPAVNKAKFSLLDMGGVMSYEYETADFSQVAGLHNLKRWLEARGKAFHSRDPGVEQPRGILLLGVQGGGKSLAAKAVAGTWNLPLLRLDIGALYNKYHGETERNLREALAMADAMAPCVLWLDEIEKGLAQGNSDDGTSRRMLGTLLTWMAERKNSVFFTATSNDISKLPPELIRKGRVDEIFFVDLPDADVRRAIFDIHLRKRDLNPEQFDLALLSEASDGFSGAEIEQAIVAARYSEGRDGIRTECILREIGNTSPLSVVMAEPLRQLREWAAERTIPA</sequence>
<dbReference type="OrthoDB" id="9809379at2"/>
<dbReference type="RefSeq" id="WP_123637969.1">
    <property type="nucleotide sequence ID" value="NZ_RJUK01000001.1"/>
</dbReference>
<dbReference type="GO" id="GO:0005524">
    <property type="term" value="F:ATP binding"/>
    <property type="evidence" value="ECO:0007669"/>
    <property type="project" value="UniProtKB-KW"/>
</dbReference>
<proteinExistence type="inferred from homology"/>
<dbReference type="InterPro" id="IPR003593">
    <property type="entry name" value="AAA+_ATPase"/>
</dbReference>
<name>A0A3N1NYK7_9GAMM</name>
<keyword evidence="7" id="KW-1185">Reference proteome</keyword>
<feature type="domain" description="AAA+ ATPase" evidence="5">
    <location>
        <begin position="266"/>
        <end position="399"/>
    </location>
</feature>
<dbReference type="Gene3D" id="3.40.50.300">
    <property type="entry name" value="P-loop containing nucleotide triphosphate hydrolases"/>
    <property type="match status" value="1"/>
</dbReference>
<comment type="similarity">
    <text evidence="3">Belongs to the AAA ATPase family. Highly divergent.</text>
</comment>
<dbReference type="EMBL" id="RJUK01000001">
    <property type="protein sequence ID" value="ROQ20889.1"/>
    <property type="molecule type" value="Genomic_DNA"/>
</dbReference>
<accession>A0A3N1NYK7</accession>
<dbReference type="Gene3D" id="1.10.8.60">
    <property type="match status" value="1"/>
</dbReference>
<evidence type="ECO:0000256" key="1">
    <source>
        <dbReference type="ARBA" id="ARBA00022741"/>
    </source>
</evidence>
<dbReference type="InterPro" id="IPR027417">
    <property type="entry name" value="P-loop_NTPase"/>
</dbReference>
<organism evidence="6 7">
    <name type="scientific">Marinimicrobium koreense</name>
    <dbReference type="NCBI Taxonomy" id="306545"/>
    <lineage>
        <taxon>Bacteria</taxon>
        <taxon>Pseudomonadati</taxon>
        <taxon>Pseudomonadota</taxon>
        <taxon>Gammaproteobacteria</taxon>
        <taxon>Cellvibrionales</taxon>
        <taxon>Cellvibrionaceae</taxon>
        <taxon>Marinimicrobium</taxon>
    </lineage>
</organism>
<dbReference type="PANTHER" id="PTHR42960:SF1">
    <property type="entry name" value="YCF46 PROTEIN"/>
    <property type="match status" value="1"/>
</dbReference>
<keyword evidence="2" id="KW-0067">ATP-binding</keyword>
<evidence type="ECO:0000313" key="6">
    <source>
        <dbReference type="EMBL" id="ROQ20889.1"/>
    </source>
</evidence>
<dbReference type="SUPFAM" id="SSF52540">
    <property type="entry name" value="P-loop containing nucleoside triphosphate hydrolases"/>
    <property type="match status" value="2"/>
</dbReference>
<dbReference type="Proteomes" id="UP000273643">
    <property type="component" value="Unassembled WGS sequence"/>
</dbReference>
<evidence type="ECO:0000313" key="7">
    <source>
        <dbReference type="Proteomes" id="UP000273643"/>
    </source>
</evidence>